<evidence type="ECO:0000313" key="2">
    <source>
        <dbReference type="EMBL" id="KAK9750463.1"/>
    </source>
</evidence>
<evidence type="ECO:0000259" key="1">
    <source>
        <dbReference type="Pfam" id="PF14111"/>
    </source>
</evidence>
<reference evidence="2" key="1">
    <citation type="submission" date="2024-03" db="EMBL/GenBank/DDBJ databases">
        <title>WGS assembly of Saponaria officinalis var. Norfolk2.</title>
        <authorList>
            <person name="Jenkins J."/>
            <person name="Shu S."/>
            <person name="Grimwood J."/>
            <person name="Barry K."/>
            <person name="Goodstein D."/>
            <person name="Schmutz J."/>
            <person name="Leebens-Mack J."/>
            <person name="Osbourn A."/>
        </authorList>
    </citation>
    <scope>NUCLEOTIDE SEQUENCE [LARGE SCALE GENOMIC DNA]</scope>
    <source>
        <strain evidence="2">JIC</strain>
    </source>
</reference>
<comment type="caution">
    <text evidence="2">The sequence shown here is derived from an EMBL/GenBank/DDBJ whole genome shotgun (WGS) entry which is preliminary data.</text>
</comment>
<sequence>MSDYEHVVDGGDGLAAVFDWDAGGIGEENLSSLTLIGRLWGTKTVNIKATIETMCKLWSTKQTVTGNIIDSSTKTFIFHFKDIKDKIRVLEGDPWHFDSFVWCVNDPNPSG</sequence>
<accession>A0AAW1MN99</accession>
<name>A0AAW1MN99_SAPOF</name>
<protein>
    <recommendedName>
        <fullName evidence="1">DUF4283 domain-containing protein</fullName>
    </recommendedName>
</protein>
<dbReference type="EMBL" id="JBDFQZ010000002">
    <property type="protein sequence ID" value="KAK9750463.1"/>
    <property type="molecule type" value="Genomic_DNA"/>
</dbReference>
<dbReference type="AlphaFoldDB" id="A0AAW1MN99"/>
<dbReference type="Pfam" id="PF14111">
    <property type="entry name" value="DUF4283"/>
    <property type="match status" value="1"/>
</dbReference>
<gene>
    <name evidence="2" type="ORF">RND81_02G199000</name>
</gene>
<dbReference type="InterPro" id="IPR025558">
    <property type="entry name" value="DUF4283"/>
</dbReference>
<organism evidence="2 3">
    <name type="scientific">Saponaria officinalis</name>
    <name type="common">Common soapwort</name>
    <name type="synonym">Lychnis saponaria</name>
    <dbReference type="NCBI Taxonomy" id="3572"/>
    <lineage>
        <taxon>Eukaryota</taxon>
        <taxon>Viridiplantae</taxon>
        <taxon>Streptophyta</taxon>
        <taxon>Embryophyta</taxon>
        <taxon>Tracheophyta</taxon>
        <taxon>Spermatophyta</taxon>
        <taxon>Magnoliopsida</taxon>
        <taxon>eudicotyledons</taxon>
        <taxon>Gunneridae</taxon>
        <taxon>Pentapetalae</taxon>
        <taxon>Caryophyllales</taxon>
        <taxon>Caryophyllaceae</taxon>
        <taxon>Caryophylleae</taxon>
        <taxon>Saponaria</taxon>
    </lineage>
</organism>
<evidence type="ECO:0000313" key="3">
    <source>
        <dbReference type="Proteomes" id="UP001443914"/>
    </source>
</evidence>
<keyword evidence="3" id="KW-1185">Reference proteome</keyword>
<proteinExistence type="predicted"/>
<dbReference type="Proteomes" id="UP001443914">
    <property type="component" value="Unassembled WGS sequence"/>
</dbReference>
<feature type="domain" description="DUF4283" evidence="1">
    <location>
        <begin position="32"/>
        <end position="99"/>
    </location>
</feature>